<organism evidence="4 5">
    <name type="scientific">Myxococcus llanfairpwllgwyngyllgogerychwyrndrobwllllantysiliogogogochensis</name>
    <dbReference type="NCBI Taxonomy" id="2590453"/>
    <lineage>
        <taxon>Bacteria</taxon>
        <taxon>Pseudomonadati</taxon>
        <taxon>Myxococcota</taxon>
        <taxon>Myxococcia</taxon>
        <taxon>Myxococcales</taxon>
        <taxon>Cystobacterineae</taxon>
        <taxon>Myxococcaceae</taxon>
        <taxon>Myxococcus</taxon>
    </lineage>
</organism>
<dbReference type="OrthoDB" id="127311at2"/>
<dbReference type="Proteomes" id="UP000315369">
    <property type="component" value="Unassembled WGS sequence"/>
</dbReference>
<comment type="caution">
    <text evidence="4">The sequence shown here is derived from an EMBL/GenBank/DDBJ whole genome shotgun (WGS) entry which is preliminary data.</text>
</comment>
<feature type="non-terminal residue" evidence="4">
    <location>
        <position position="1"/>
    </location>
</feature>
<feature type="non-terminal residue" evidence="4">
    <location>
        <position position="133"/>
    </location>
</feature>
<dbReference type="EMBL" id="VIFM01000942">
    <property type="protein sequence ID" value="TQF08165.1"/>
    <property type="molecule type" value="Genomic_DNA"/>
</dbReference>
<evidence type="ECO:0000256" key="1">
    <source>
        <dbReference type="ARBA" id="ARBA00004442"/>
    </source>
</evidence>
<evidence type="ECO:0000256" key="3">
    <source>
        <dbReference type="ARBA" id="ARBA00023237"/>
    </source>
</evidence>
<keyword evidence="3" id="KW-0998">Cell outer membrane</keyword>
<evidence type="ECO:0000256" key="2">
    <source>
        <dbReference type="ARBA" id="ARBA00023136"/>
    </source>
</evidence>
<evidence type="ECO:0000313" key="4">
    <source>
        <dbReference type="EMBL" id="TQF08165.1"/>
    </source>
</evidence>
<dbReference type="InterPro" id="IPR036942">
    <property type="entry name" value="Beta-barrel_TonB_sf"/>
</dbReference>
<comment type="subcellular location">
    <subcellularLocation>
        <location evidence="1">Cell outer membrane</location>
    </subcellularLocation>
</comment>
<dbReference type="GO" id="GO:0009279">
    <property type="term" value="C:cell outer membrane"/>
    <property type="evidence" value="ECO:0007669"/>
    <property type="project" value="UniProtKB-SubCell"/>
</dbReference>
<reference evidence="4 5" key="1">
    <citation type="submission" date="2019-06" db="EMBL/GenBank/DDBJ databases">
        <authorList>
            <person name="Livingstone P."/>
            <person name="Whitworth D."/>
        </authorList>
    </citation>
    <scope>NUCLEOTIDE SEQUENCE [LARGE SCALE GENOMIC DNA]</scope>
    <source>
        <strain evidence="4 5">AM401</strain>
    </source>
</reference>
<accession>A0A540WGL8</accession>
<dbReference type="AlphaFoldDB" id="A0A540WGL8"/>
<dbReference type="SUPFAM" id="SSF56935">
    <property type="entry name" value="Porins"/>
    <property type="match status" value="1"/>
</dbReference>
<gene>
    <name evidence="4" type="ORF">FJV41_51385</name>
</gene>
<sequence>LVDRERFFVAQDQTTTGNKTELQWDGRIAGLENRAVAALEFSHTDLSRPGAANFPGDSVSLVAPDRGFYGPLVQQLQTTRLRNTALALEDRLRLTPAVALVAGLRHESIELDRTSTDAAGAARRGFPYGKTWH</sequence>
<keyword evidence="4" id="KW-0675">Receptor</keyword>
<evidence type="ECO:0000313" key="5">
    <source>
        <dbReference type="Proteomes" id="UP000315369"/>
    </source>
</evidence>
<keyword evidence="5" id="KW-1185">Reference proteome</keyword>
<proteinExistence type="predicted"/>
<name>A0A540WGL8_9BACT</name>
<protein>
    <submittedName>
        <fullName evidence="4">TonB-dependent receptor</fullName>
    </submittedName>
</protein>
<dbReference type="Gene3D" id="2.40.170.20">
    <property type="entry name" value="TonB-dependent receptor, beta-barrel domain"/>
    <property type="match status" value="1"/>
</dbReference>
<keyword evidence="2" id="KW-0472">Membrane</keyword>